<protein>
    <submittedName>
        <fullName evidence="2">Anthranilate synthase component I family protein</fullName>
    </submittedName>
</protein>
<reference evidence="5 6" key="1">
    <citation type="journal article" date="2016" name="Front. Microbiol.">
        <title>Comprehensive Phylogenetic Analysis of Bovine Non-aureus Staphylococci Species Based on Whole-Genome Sequencing.</title>
        <authorList>
            <person name="Naushad S."/>
            <person name="Barkema H.W."/>
            <person name="Luby C."/>
            <person name="Condas L.A."/>
            <person name="Nobrega D.B."/>
            <person name="Carson D.A."/>
            <person name="De Buck J."/>
        </authorList>
    </citation>
    <scope>NUCLEOTIDE SEQUENCE [LARGE SCALE GENOMIC DNA]</scope>
    <source>
        <strain evidence="3 6">SNUC 105</strain>
        <strain evidence="4 5">SNUC 1363</strain>
        <strain evidence="2 7">SNUC 505</strain>
    </source>
</reference>
<dbReference type="EMBL" id="PZAO01000007">
    <property type="protein sequence ID" value="PTG70260.1"/>
    <property type="molecule type" value="Genomic_DNA"/>
</dbReference>
<sequence length="378" mass="43219">MVVTFNFQYYHDAHHSDKINLTFDTPVHRFIAKRCEAVGEVIDQAEYYQKEGYYVALYLPYEAAKYYNDSFKLKDPENGIYAACYVFEHPVTEHNYEKKTVVNQPLAFRFTESKTQIQHQIERIQQEIIEGQTYQVNYTTRLEAPITMGIQSLYQQLTAQTNGHYTALFDTDEIQVASISPELFFQMGPFDEHEKMVVSKPMKGTMPRGNTKAIDDEHQQALETSEKDRAENVMIVDLLRNDITRIAQPGTIRTPRLFDIERYPTVFQMTSMVIGEVADNKSLNDVMRALFPCGSITGAPKVNTMRIIHELEASPRHIYCGTLGLCLPDGRAIFNVPIRTVQYLNEKAIYGVGAGITIDSDSAKEYAEFQDKTKILEG</sequence>
<feature type="domain" description="Chorismate-utilising enzyme C-terminal" evidence="1">
    <location>
        <begin position="115"/>
        <end position="372"/>
    </location>
</feature>
<reference evidence="2" key="2">
    <citation type="submission" date="2018-03" db="EMBL/GenBank/DDBJ databases">
        <authorList>
            <person name="Naushad S."/>
        </authorList>
    </citation>
    <scope>NUCLEOTIDE SEQUENCE</scope>
    <source>
        <strain evidence="3">SNUC 105</strain>
        <strain evidence="4">SNUC 1363</strain>
        <strain evidence="2">SNUC 505</strain>
    </source>
</reference>
<dbReference type="Proteomes" id="UP000242144">
    <property type="component" value="Unassembled WGS sequence"/>
</dbReference>
<keyword evidence="5" id="KW-1185">Reference proteome</keyword>
<evidence type="ECO:0000313" key="7">
    <source>
        <dbReference type="Proteomes" id="UP000242704"/>
    </source>
</evidence>
<dbReference type="InterPro" id="IPR019999">
    <property type="entry name" value="Anth_synth_I-like"/>
</dbReference>
<dbReference type="Proteomes" id="UP000242008">
    <property type="component" value="Unassembled WGS sequence"/>
</dbReference>
<dbReference type="PRINTS" id="PR00095">
    <property type="entry name" value="ANTSNTHASEI"/>
</dbReference>
<accession>A0AAE5T0M3</accession>
<dbReference type="InterPro" id="IPR005801">
    <property type="entry name" value="ADC_synthase"/>
</dbReference>
<evidence type="ECO:0000313" key="2">
    <source>
        <dbReference type="EMBL" id="PTG11729.1"/>
    </source>
</evidence>
<dbReference type="RefSeq" id="WP_037572587.1">
    <property type="nucleotide sequence ID" value="NZ_CP133242.1"/>
</dbReference>
<evidence type="ECO:0000313" key="3">
    <source>
        <dbReference type="EMBL" id="PTG27665.1"/>
    </source>
</evidence>
<comment type="caution">
    <text evidence="2">The sequence shown here is derived from an EMBL/GenBank/DDBJ whole genome shotgun (WGS) entry which is preliminary data.</text>
</comment>
<evidence type="ECO:0000259" key="1">
    <source>
        <dbReference type="Pfam" id="PF00425"/>
    </source>
</evidence>
<evidence type="ECO:0000313" key="5">
    <source>
        <dbReference type="Proteomes" id="UP000242008"/>
    </source>
</evidence>
<dbReference type="Proteomes" id="UP000242704">
    <property type="component" value="Unassembled WGS sequence"/>
</dbReference>
<name>A0AAE5T0M3_STACR</name>
<evidence type="ECO:0000313" key="4">
    <source>
        <dbReference type="EMBL" id="PTG70260.1"/>
    </source>
</evidence>
<dbReference type="AlphaFoldDB" id="A0AAE5T0M3"/>
<gene>
    <name evidence="3" type="ORF">BU638_06290</name>
    <name evidence="2" type="ORF">BU653_10260</name>
    <name evidence="4" type="ORF">BU676_04040</name>
</gene>
<dbReference type="PANTHER" id="PTHR11236:SF50">
    <property type="entry name" value="AMINODEOXYCHORISMATE SYNTHASE COMPONENT 1"/>
    <property type="match status" value="1"/>
</dbReference>
<dbReference type="GO" id="GO:0046820">
    <property type="term" value="F:4-amino-4-deoxychorismate synthase activity"/>
    <property type="evidence" value="ECO:0007669"/>
    <property type="project" value="TreeGrafter"/>
</dbReference>
<dbReference type="PANTHER" id="PTHR11236">
    <property type="entry name" value="AMINOBENZOATE/ANTHRANILATE SYNTHASE"/>
    <property type="match status" value="1"/>
</dbReference>
<dbReference type="GO" id="GO:0000162">
    <property type="term" value="P:L-tryptophan biosynthetic process"/>
    <property type="evidence" value="ECO:0007669"/>
    <property type="project" value="TreeGrafter"/>
</dbReference>
<evidence type="ECO:0000313" key="6">
    <source>
        <dbReference type="Proteomes" id="UP000242144"/>
    </source>
</evidence>
<dbReference type="Pfam" id="PF00425">
    <property type="entry name" value="Chorismate_bind"/>
    <property type="match status" value="1"/>
</dbReference>
<dbReference type="EMBL" id="PZCM01000005">
    <property type="protein sequence ID" value="PTG27665.1"/>
    <property type="molecule type" value="Genomic_DNA"/>
</dbReference>
<dbReference type="Gene3D" id="3.60.120.10">
    <property type="entry name" value="Anthranilate synthase"/>
    <property type="match status" value="1"/>
</dbReference>
<dbReference type="SUPFAM" id="SSF56322">
    <property type="entry name" value="ADC synthase"/>
    <property type="match status" value="1"/>
</dbReference>
<organism evidence="2 7">
    <name type="scientific">Staphylococcus chromogenes</name>
    <name type="common">Staphylococcus hyicus subsp. chromogenes</name>
    <dbReference type="NCBI Taxonomy" id="46126"/>
    <lineage>
        <taxon>Bacteria</taxon>
        <taxon>Bacillati</taxon>
        <taxon>Bacillota</taxon>
        <taxon>Bacilli</taxon>
        <taxon>Bacillales</taxon>
        <taxon>Staphylococcaceae</taxon>
        <taxon>Staphylococcus</taxon>
    </lineage>
</organism>
<dbReference type="EMBL" id="PZBZ01000069">
    <property type="protein sequence ID" value="PTG11729.1"/>
    <property type="molecule type" value="Genomic_DNA"/>
</dbReference>
<dbReference type="InterPro" id="IPR015890">
    <property type="entry name" value="Chorismate_C"/>
</dbReference>
<proteinExistence type="predicted"/>